<sequence>MSISQIYFYTLRVQAVLRPVLSLRWGKLFRILPVSGKSFLFS</sequence>
<organism evidence="1 2">
    <name type="scientific">Leptospira mayottensis 200901122</name>
    <dbReference type="NCBI Taxonomy" id="1193010"/>
    <lineage>
        <taxon>Bacteria</taxon>
        <taxon>Pseudomonadati</taxon>
        <taxon>Spirochaetota</taxon>
        <taxon>Spirochaetia</taxon>
        <taxon>Leptospirales</taxon>
        <taxon>Leptospiraceae</taxon>
        <taxon>Leptospira</taxon>
    </lineage>
</organism>
<proteinExistence type="predicted"/>
<dbReference type="Proteomes" id="UP000001343">
    <property type="component" value="Unassembled WGS sequence"/>
</dbReference>
<dbReference type="EMBL" id="AKWM02000067">
    <property type="protein sequence ID" value="EKR98808.1"/>
    <property type="molecule type" value="Genomic_DNA"/>
</dbReference>
<evidence type="ECO:0000313" key="2">
    <source>
        <dbReference type="Proteomes" id="UP000001343"/>
    </source>
</evidence>
<accession>A0AA87MM43</accession>
<dbReference type="AlphaFoldDB" id="A0AA87MM43"/>
<evidence type="ECO:0000313" key="1">
    <source>
        <dbReference type="EMBL" id="EKR98808.1"/>
    </source>
</evidence>
<gene>
    <name evidence="1" type="ORF">LEP1GSC125_0312</name>
</gene>
<reference evidence="1 2" key="1">
    <citation type="journal article" date="2014" name="Int. J. Syst. Evol. Microbiol.">
        <title>Leptospira mayottensis sp. nov., a pathogenic species of the genus Leptospira isolated from humans.</title>
        <authorList>
            <person name="Bourhy P."/>
            <person name="Collet L."/>
            <person name="Brisse S."/>
            <person name="Picardeau M."/>
        </authorList>
    </citation>
    <scope>NUCLEOTIDE SEQUENCE [LARGE SCALE GENOMIC DNA]</scope>
    <source>
        <strain evidence="1 2">200901122</strain>
    </source>
</reference>
<comment type="caution">
    <text evidence="1">The sequence shown here is derived from an EMBL/GenBank/DDBJ whole genome shotgun (WGS) entry which is preliminary data.</text>
</comment>
<name>A0AA87MM43_9LEPT</name>
<protein>
    <submittedName>
        <fullName evidence="1">Uncharacterized protein</fullName>
    </submittedName>
</protein>